<dbReference type="Proteomes" id="UP000551616">
    <property type="component" value="Unassembled WGS sequence"/>
</dbReference>
<dbReference type="EMBL" id="JABRWO010000002">
    <property type="protein sequence ID" value="MBA2113680.1"/>
    <property type="molecule type" value="Genomic_DNA"/>
</dbReference>
<evidence type="ECO:0000313" key="7">
    <source>
        <dbReference type="Proteomes" id="UP000551616"/>
    </source>
</evidence>
<keyword evidence="2" id="KW-0808">Transferase</keyword>
<sequence length="426" mass="48031">MKSLTRARHELRRQSRTAWNRFVGTQPPTHADHSKSWVEKSHASGSAVVLEPPRDIVNPPRILGGALDEIQRVLDQTSGEKQLTFWNNLYAPAQRKLEGTSLTSLKDARVALRGVSVITDDNCHLLDFGMIRFPGMSDDGVIPQYLHQGYLPRLRKVSGTVGVISFGWSSSNYFHFLIEAIPKLRLFAKSGVQVDNLYAPMSRSYQREMLSLFGVDTNKVIPESHHAHVQGDNVYVPNNQHAVRSEETQFLFETAAGQPWSKVKQEPRKLVYVSRGRMKLRNCLNENEFMPKLEKLGFERHYLETMSVREQVELFQQADVIMGPHGAGLGNMVFAPPGTKVIELGTPYRPYDCFAELSAACGHSFYWYLANPVDGNMVTDESNMWVDADSLIDFLHEHEIVGKTSTAPFRQHKTPVRQIAALVGTV</sequence>
<keyword evidence="1" id="KW-0328">Glycosyltransferase</keyword>
<dbReference type="InterPro" id="IPR049625">
    <property type="entry name" value="Glyco_transf_61_cat"/>
</dbReference>
<dbReference type="PANTHER" id="PTHR20961">
    <property type="entry name" value="GLYCOSYLTRANSFERASE"/>
    <property type="match status" value="1"/>
</dbReference>
<keyword evidence="7" id="KW-1185">Reference proteome</keyword>
<protein>
    <recommendedName>
        <fullName evidence="5">Glycosyltransferase 61 catalytic domain-containing protein</fullName>
    </recommendedName>
</protein>
<feature type="compositionally biased region" description="Basic residues" evidence="4">
    <location>
        <begin position="1"/>
        <end position="15"/>
    </location>
</feature>
<evidence type="ECO:0000256" key="1">
    <source>
        <dbReference type="ARBA" id="ARBA00022676"/>
    </source>
</evidence>
<feature type="domain" description="Glycosyltransferase 61 catalytic" evidence="5">
    <location>
        <begin position="173"/>
        <end position="342"/>
    </location>
</feature>
<dbReference type="RefSeq" id="WP_207395171.1">
    <property type="nucleotide sequence ID" value="NZ_JABRWO010000002.1"/>
</dbReference>
<evidence type="ECO:0000256" key="3">
    <source>
        <dbReference type="ARBA" id="ARBA00023180"/>
    </source>
</evidence>
<evidence type="ECO:0000256" key="2">
    <source>
        <dbReference type="ARBA" id="ARBA00022679"/>
    </source>
</evidence>
<feature type="region of interest" description="Disordered" evidence="4">
    <location>
        <begin position="1"/>
        <end position="38"/>
    </location>
</feature>
<comment type="caution">
    <text evidence="6">The sequence shown here is derived from an EMBL/GenBank/DDBJ whole genome shotgun (WGS) entry which is preliminary data.</text>
</comment>
<proteinExistence type="predicted"/>
<accession>A0A7V8V2C1</accession>
<keyword evidence="3" id="KW-0325">Glycoprotein</keyword>
<evidence type="ECO:0000313" key="6">
    <source>
        <dbReference type="EMBL" id="MBA2113680.1"/>
    </source>
</evidence>
<organism evidence="6 7">
    <name type="scientific">Bremerella alba</name>
    <dbReference type="NCBI Taxonomy" id="980252"/>
    <lineage>
        <taxon>Bacteria</taxon>
        <taxon>Pseudomonadati</taxon>
        <taxon>Planctomycetota</taxon>
        <taxon>Planctomycetia</taxon>
        <taxon>Pirellulales</taxon>
        <taxon>Pirellulaceae</taxon>
        <taxon>Bremerella</taxon>
    </lineage>
</organism>
<reference evidence="6 7" key="1">
    <citation type="submission" date="2020-05" db="EMBL/GenBank/DDBJ databases">
        <title>Bremerella alba sp. nov., a novel planctomycete isolated from the surface of the macroalga Fucus spiralis.</title>
        <authorList>
            <person name="Godinho O."/>
            <person name="Botelho R."/>
            <person name="Albuquerque L."/>
            <person name="Wiegand S."/>
            <person name="Da Costa M.S."/>
            <person name="Lobo-Da-Cunha A."/>
            <person name="Jogler C."/>
            <person name="Lage O.M."/>
        </authorList>
    </citation>
    <scope>NUCLEOTIDE SEQUENCE [LARGE SCALE GENOMIC DNA]</scope>
    <source>
        <strain evidence="6 7">FF15</strain>
    </source>
</reference>
<evidence type="ECO:0000259" key="5">
    <source>
        <dbReference type="Pfam" id="PF04577"/>
    </source>
</evidence>
<dbReference type="InterPro" id="IPR007657">
    <property type="entry name" value="Glycosyltransferase_61"/>
</dbReference>
<dbReference type="GO" id="GO:0016757">
    <property type="term" value="F:glycosyltransferase activity"/>
    <property type="evidence" value="ECO:0007669"/>
    <property type="project" value="UniProtKB-KW"/>
</dbReference>
<evidence type="ECO:0000256" key="4">
    <source>
        <dbReference type="SAM" id="MobiDB-lite"/>
    </source>
</evidence>
<dbReference type="AlphaFoldDB" id="A0A7V8V2C1"/>
<dbReference type="Pfam" id="PF04577">
    <property type="entry name" value="Glyco_transf_61"/>
    <property type="match status" value="1"/>
</dbReference>
<gene>
    <name evidence="6" type="ORF">HOV93_08310</name>
</gene>
<name>A0A7V8V2C1_9BACT</name>